<dbReference type="EMBL" id="CAJNOH010002598">
    <property type="protein sequence ID" value="CAF1301761.1"/>
    <property type="molecule type" value="Genomic_DNA"/>
</dbReference>
<name>A0A815YW40_9BILA</name>
<organism evidence="2 3">
    <name type="scientific">Rotaria sordida</name>
    <dbReference type="NCBI Taxonomy" id="392033"/>
    <lineage>
        <taxon>Eukaryota</taxon>
        <taxon>Metazoa</taxon>
        <taxon>Spiralia</taxon>
        <taxon>Gnathifera</taxon>
        <taxon>Rotifera</taxon>
        <taxon>Eurotatoria</taxon>
        <taxon>Bdelloidea</taxon>
        <taxon>Philodinida</taxon>
        <taxon>Philodinidae</taxon>
        <taxon>Rotaria</taxon>
    </lineage>
</organism>
<keyword evidence="3" id="KW-1185">Reference proteome</keyword>
<dbReference type="EMBL" id="CAJNOL010003815">
    <property type="protein sequence ID" value="CAF1574914.1"/>
    <property type="molecule type" value="Genomic_DNA"/>
</dbReference>
<gene>
    <name evidence="2" type="ORF">JXQ802_LOCUS45569</name>
    <name evidence="1" type="ORF">PYM288_LOCUS29948</name>
</gene>
<accession>A0A815YW40</accession>
<evidence type="ECO:0000313" key="1">
    <source>
        <dbReference type="EMBL" id="CAF1301761.1"/>
    </source>
</evidence>
<sequence>MDNSNNNNLNILDLPNEIICENILPRIHNQVNKLTVDSYSIKSILTVNHPQLYSLSLANFQEEILFQYLKGDSILRNLLSEQITDLNIDIQYDIIAQSTISLSEKFALILSLSKRLISLNFCQLFYYRTLSVWFVTRPSKICMSSTLTKLKVEVKTFRDCLYLLDGRLDCLSTLIINVRYICVMSSRKYNTEKLPRLKHFSLTSFDDTIHYDKLIIPLLCRMINLEELILFLSIIRFNSTFIDGIQLYDQFLIYMPRLNKFTFSIITVVVNNNIHLSSHKDIQHSFIGKRYGQA</sequence>
<evidence type="ECO:0000313" key="3">
    <source>
        <dbReference type="Proteomes" id="UP000663870"/>
    </source>
</evidence>
<comment type="caution">
    <text evidence="2">The sequence shown here is derived from an EMBL/GenBank/DDBJ whole genome shotgun (WGS) entry which is preliminary data.</text>
</comment>
<protein>
    <submittedName>
        <fullName evidence="2">Uncharacterized protein</fullName>
    </submittedName>
</protein>
<dbReference type="AlphaFoldDB" id="A0A815YW40"/>
<dbReference type="Proteomes" id="UP000663854">
    <property type="component" value="Unassembled WGS sequence"/>
</dbReference>
<evidence type="ECO:0000313" key="2">
    <source>
        <dbReference type="EMBL" id="CAF1574914.1"/>
    </source>
</evidence>
<reference evidence="2" key="1">
    <citation type="submission" date="2021-02" db="EMBL/GenBank/DDBJ databases">
        <authorList>
            <person name="Nowell W R."/>
        </authorList>
    </citation>
    <scope>NUCLEOTIDE SEQUENCE</scope>
</reference>
<dbReference type="Proteomes" id="UP000663870">
    <property type="component" value="Unassembled WGS sequence"/>
</dbReference>
<proteinExistence type="predicted"/>